<sequence length="653" mass="73657">MADFEYDDSTFYSSRPLEERWPPLGAAIDNPAENGGKNSEISRKSDPEKIRDLEDEQEELNGSLLALTSHFAQVQFRLKQVVAAPAETRERLLMELEEFAFQGCPDVRGPKAKESPKKALNDNGAGENNLQEYELKLSVEKRKQASLIGQLKDQLEEMEKCVAMGASANVNGEISPEKLVEKQRIVIEELKTKMGLNLDGIEKLSNDDVRKNVDSAIGELMNPVKTKEELVKQLTTQIADLERFVTFLQGEVENAEERTERAKQCPCPVHAKRGGRKQKDRLRGKGAHRSMEYSSESENKLDYPCDYSLQEDMSGSDDGNGCCLHVPPVPETPEQVHSKRIRDASLAIIKRALAILQLFAISQFGCTGKQIQDQIIRKATSVAAPGYFENLAQLQQAVLKIIDIKSREPPSDGEESGSNSPQSPMAVQRRSRIRTSSMSSDTTESSDRFDYARDAELVNVVRKDLAMALKALFQHGLVRSVDNRLISSKSLVACIVPTTRSSFPKRMHIWELFNEYYGMKHGREYNSTPARRLSEAFGIEVQGTNIVTAKQTLLRTLHRIKTTHEPCRRSMDAMFKSLVCAGINQKRLTHWCRLIVKSSSLLEEHYQSWSYVLKTGMNEALEHLDRLNEYNFHIPEDLAIRHLTKINDAFGDT</sequence>
<dbReference type="InterPro" id="IPR037213">
    <property type="entry name" value="Run_dom_sf"/>
</dbReference>
<dbReference type="CDD" id="cd17683">
    <property type="entry name" value="RUN_RUNDC1"/>
    <property type="match status" value="1"/>
</dbReference>
<keyword evidence="1" id="KW-0175">Coiled coil</keyword>
<dbReference type="PANTHER" id="PTHR15591">
    <property type="entry name" value="RUN AND SH3 DOMAIN CONTAINING"/>
    <property type="match status" value="1"/>
</dbReference>
<evidence type="ECO:0000313" key="4">
    <source>
        <dbReference type="EMBL" id="CAH3117437.1"/>
    </source>
</evidence>
<feature type="compositionally biased region" description="Polar residues" evidence="2">
    <location>
        <begin position="416"/>
        <end position="425"/>
    </location>
</feature>
<proteinExistence type="predicted"/>
<comment type="caution">
    <text evidence="4">The sequence shown here is derived from an EMBL/GenBank/DDBJ whole genome shotgun (WGS) entry which is preliminary data.</text>
</comment>
<dbReference type="SMART" id="SM00593">
    <property type="entry name" value="RUN"/>
    <property type="match status" value="1"/>
</dbReference>
<dbReference type="Proteomes" id="UP001159428">
    <property type="component" value="Unassembled WGS sequence"/>
</dbReference>
<feature type="region of interest" description="Disordered" evidence="2">
    <location>
        <begin position="407"/>
        <end position="446"/>
    </location>
</feature>
<feature type="compositionally biased region" description="Basic residues" evidence="2">
    <location>
        <begin position="270"/>
        <end position="288"/>
    </location>
</feature>
<evidence type="ECO:0000259" key="3">
    <source>
        <dbReference type="PROSITE" id="PS50826"/>
    </source>
</evidence>
<dbReference type="Pfam" id="PF26030">
    <property type="entry name" value="RUNDC1"/>
    <property type="match status" value="1"/>
</dbReference>
<accession>A0AAU9WL18</accession>
<name>A0AAU9WL18_9CNID</name>
<dbReference type="SUPFAM" id="SSF140741">
    <property type="entry name" value="RUN domain-like"/>
    <property type="match status" value="1"/>
</dbReference>
<protein>
    <recommendedName>
        <fullName evidence="3">RUN domain-containing protein</fullName>
    </recommendedName>
</protein>
<dbReference type="EMBL" id="CALNXJ010000016">
    <property type="protein sequence ID" value="CAH3117437.1"/>
    <property type="molecule type" value="Genomic_DNA"/>
</dbReference>
<dbReference type="InterPro" id="IPR058732">
    <property type="entry name" value="RUNDC1_M"/>
</dbReference>
<feature type="coiled-coil region" evidence="1">
    <location>
        <begin position="224"/>
        <end position="258"/>
    </location>
</feature>
<evidence type="ECO:0000313" key="5">
    <source>
        <dbReference type="Proteomes" id="UP001159428"/>
    </source>
</evidence>
<evidence type="ECO:0000256" key="1">
    <source>
        <dbReference type="SAM" id="Coils"/>
    </source>
</evidence>
<dbReference type="Pfam" id="PF02759">
    <property type="entry name" value="RUN"/>
    <property type="match status" value="1"/>
</dbReference>
<dbReference type="PROSITE" id="PS50826">
    <property type="entry name" value="RUN"/>
    <property type="match status" value="1"/>
</dbReference>
<dbReference type="PANTHER" id="PTHR15591:SF19">
    <property type="entry name" value="RUN DOMAIN-CONTAINING PROTEIN 1 ISOFORM X1"/>
    <property type="match status" value="1"/>
</dbReference>
<feature type="compositionally biased region" description="Low complexity" evidence="2">
    <location>
        <begin position="434"/>
        <end position="443"/>
    </location>
</feature>
<evidence type="ECO:0000256" key="2">
    <source>
        <dbReference type="SAM" id="MobiDB-lite"/>
    </source>
</evidence>
<dbReference type="Gene3D" id="1.20.58.900">
    <property type="match status" value="1"/>
</dbReference>
<feature type="region of interest" description="Disordered" evidence="2">
    <location>
        <begin position="268"/>
        <end position="295"/>
    </location>
</feature>
<feature type="domain" description="RUN" evidence="3">
    <location>
        <begin position="456"/>
        <end position="639"/>
    </location>
</feature>
<gene>
    <name evidence="4" type="ORF">PMEA_00007480</name>
</gene>
<dbReference type="InterPro" id="IPR047343">
    <property type="entry name" value="RUSC1_2"/>
</dbReference>
<dbReference type="AlphaFoldDB" id="A0AAU9WL18"/>
<dbReference type="InterPro" id="IPR004012">
    <property type="entry name" value="Run_dom"/>
</dbReference>
<feature type="compositionally biased region" description="Basic and acidic residues" evidence="2">
    <location>
        <begin position="40"/>
        <end position="49"/>
    </location>
</feature>
<keyword evidence="5" id="KW-1185">Reference proteome</keyword>
<feature type="region of interest" description="Disordered" evidence="2">
    <location>
        <begin position="107"/>
        <end position="126"/>
    </location>
</feature>
<reference evidence="4 5" key="1">
    <citation type="submission" date="2022-05" db="EMBL/GenBank/DDBJ databases">
        <authorList>
            <consortium name="Genoscope - CEA"/>
            <person name="William W."/>
        </authorList>
    </citation>
    <scope>NUCLEOTIDE SEQUENCE [LARGE SCALE GENOMIC DNA]</scope>
</reference>
<feature type="compositionally biased region" description="Basic and acidic residues" evidence="2">
    <location>
        <begin position="108"/>
        <end position="120"/>
    </location>
</feature>
<organism evidence="4 5">
    <name type="scientific">Pocillopora meandrina</name>
    <dbReference type="NCBI Taxonomy" id="46732"/>
    <lineage>
        <taxon>Eukaryota</taxon>
        <taxon>Metazoa</taxon>
        <taxon>Cnidaria</taxon>
        <taxon>Anthozoa</taxon>
        <taxon>Hexacorallia</taxon>
        <taxon>Scleractinia</taxon>
        <taxon>Astrocoeniina</taxon>
        <taxon>Pocilloporidae</taxon>
        <taxon>Pocillopora</taxon>
    </lineage>
</organism>
<feature type="region of interest" description="Disordered" evidence="2">
    <location>
        <begin position="15"/>
        <end position="49"/>
    </location>
</feature>